<comment type="caution">
    <text evidence="1">The sequence shown here is derived from an EMBL/GenBank/DDBJ whole genome shotgun (WGS) entry which is preliminary data.</text>
</comment>
<gene>
    <name evidence="1" type="ORF">CEXT_38991</name>
</gene>
<evidence type="ECO:0000313" key="1">
    <source>
        <dbReference type="EMBL" id="GIY38692.1"/>
    </source>
</evidence>
<organism evidence="1 2">
    <name type="scientific">Caerostris extrusa</name>
    <name type="common">Bark spider</name>
    <name type="synonym">Caerostris bankana</name>
    <dbReference type="NCBI Taxonomy" id="172846"/>
    <lineage>
        <taxon>Eukaryota</taxon>
        <taxon>Metazoa</taxon>
        <taxon>Ecdysozoa</taxon>
        <taxon>Arthropoda</taxon>
        <taxon>Chelicerata</taxon>
        <taxon>Arachnida</taxon>
        <taxon>Araneae</taxon>
        <taxon>Araneomorphae</taxon>
        <taxon>Entelegynae</taxon>
        <taxon>Araneoidea</taxon>
        <taxon>Araneidae</taxon>
        <taxon>Caerostris</taxon>
    </lineage>
</organism>
<dbReference type="AlphaFoldDB" id="A0AAV4SZ64"/>
<evidence type="ECO:0000313" key="2">
    <source>
        <dbReference type="Proteomes" id="UP001054945"/>
    </source>
</evidence>
<accession>A0AAV4SZ64</accession>
<protein>
    <submittedName>
        <fullName evidence="1">Uncharacterized protein</fullName>
    </submittedName>
</protein>
<dbReference type="Proteomes" id="UP001054945">
    <property type="component" value="Unassembled WGS sequence"/>
</dbReference>
<proteinExistence type="predicted"/>
<name>A0AAV4SZ64_CAEEX</name>
<keyword evidence="2" id="KW-1185">Reference proteome</keyword>
<reference evidence="1 2" key="1">
    <citation type="submission" date="2021-06" db="EMBL/GenBank/DDBJ databases">
        <title>Caerostris extrusa draft genome.</title>
        <authorList>
            <person name="Kono N."/>
            <person name="Arakawa K."/>
        </authorList>
    </citation>
    <scope>NUCLEOTIDE SEQUENCE [LARGE SCALE GENOMIC DNA]</scope>
</reference>
<dbReference type="EMBL" id="BPLR01010346">
    <property type="protein sequence ID" value="GIY38692.1"/>
    <property type="molecule type" value="Genomic_DNA"/>
</dbReference>
<sequence length="129" mass="14434">MSKYFCKTLNPSKSLLLFPAMPCIRVRAISIPCCFLMELKSGWRGTCCQELDGHWLERNAIPITHTQHMPIPFLTTGPSPLLFSSIKRSSGMLIRPQSVCMAWRNKRSKNITGIKAAAFEMAPGAFTDT</sequence>